<dbReference type="AlphaFoldDB" id="A0A8K0XR21"/>
<evidence type="ECO:0000256" key="1">
    <source>
        <dbReference type="SAM" id="MobiDB-lite"/>
    </source>
</evidence>
<reference evidence="2" key="1">
    <citation type="journal article" date="2021" name="New Phytol.">
        <title>Evolutionary innovations through gain and loss of genes in the ectomycorrhizal Boletales.</title>
        <authorList>
            <person name="Wu G."/>
            <person name="Miyauchi S."/>
            <person name="Morin E."/>
            <person name="Kuo A."/>
            <person name="Drula E."/>
            <person name="Varga T."/>
            <person name="Kohler A."/>
            <person name="Feng B."/>
            <person name="Cao Y."/>
            <person name="Lipzen A."/>
            <person name="Daum C."/>
            <person name="Hundley H."/>
            <person name="Pangilinan J."/>
            <person name="Johnson J."/>
            <person name="Barry K."/>
            <person name="LaButti K."/>
            <person name="Ng V."/>
            <person name="Ahrendt S."/>
            <person name="Min B."/>
            <person name="Choi I.G."/>
            <person name="Park H."/>
            <person name="Plett J.M."/>
            <person name="Magnuson J."/>
            <person name="Spatafora J.W."/>
            <person name="Nagy L.G."/>
            <person name="Henrissat B."/>
            <person name="Grigoriev I.V."/>
            <person name="Yang Z.L."/>
            <person name="Xu J."/>
            <person name="Martin F.M."/>
        </authorList>
    </citation>
    <scope>NUCLEOTIDE SEQUENCE</scope>
    <source>
        <strain evidence="2">KKN 215</strain>
    </source>
</reference>
<feature type="compositionally biased region" description="Polar residues" evidence="1">
    <location>
        <begin position="1"/>
        <end position="11"/>
    </location>
</feature>
<feature type="compositionally biased region" description="Basic and acidic residues" evidence="1">
    <location>
        <begin position="131"/>
        <end position="148"/>
    </location>
</feature>
<keyword evidence="3" id="KW-1185">Reference proteome</keyword>
<feature type="compositionally biased region" description="Basic and acidic residues" evidence="1">
    <location>
        <begin position="186"/>
        <end position="195"/>
    </location>
</feature>
<dbReference type="EMBL" id="JAEVFJ010000013">
    <property type="protein sequence ID" value="KAH8101300.1"/>
    <property type="molecule type" value="Genomic_DNA"/>
</dbReference>
<accession>A0A8K0XR21</accession>
<comment type="caution">
    <text evidence="2">The sequence shown here is derived from an EMBL/GenBank/DDBJ whole genome shotgun (WGS) entry which is preliminary data.</text>
</comment>
<gene>
    <name evidence="2" type="ORF">BXZ70DRAFT_1007676</name>
</gene>
<protein>
    <submittedName>
        <fullName evidence="2">Uncharacterized protein</fullName>
    </submittedName>
</protein>
<evidence type="ECO:0000313" key="3">
    <source>
        <dbReference type="Proteomes" id="UP000813824"/>
    </source>
</evidence>
<feature type="region of interest" description="Disordered" evidence="1">
    <location>
        <begin position="98"/>
        <end position="157"/>
    </location>
</feature>
<dbReference type="Proteomes" id="UP000813824">
    <property type="component" value="Unassembled WGS sequence"/>
</dbReference>
<sequence length="205" mass="21429">MPYHNQCQDSAHGTRDDSFLEDGKKDPNSPLRGDSGDSPKSSAGSPTRARRIGQALGAHFGNYTGAQSEPGIPATAFPGNSRSLSLVGKASLADASDNYGRGYGAGGYGAGASDVQRREQATASGTVYQDRGSKDDATIRPDPARTGKTDNTWSGKVSAGNRIKGSLEKTAGIIIGNRYMAERGAARKNGDRTAMKETATSDTHF</sequence>
<feature type="compositionally biased region" description="Gly residues" evidence="1">
    <location>
        <begin position="101"/>
        <end position="110"/>
    </location>
</feature>
<organism evidence="2 3">
    <name type="scientific">Cristinia sonorae</name>
    <dbReference type="NCBI Taxonomy" id="1940300"/>
    <lineage>
        <taxon>Eukaryota</taxon>
        <taxon>Fungi</taxon>
        <taxon>Dikarya</taxon>
        <taxon>Basidiomycota</taxon>
        <taxon>Agaricomycotina</taxon>
        <taxon>Agaricomycetes</taxon>
        <taxon>Agaricomycetidae</taxon>
        <taxon>Agaricales</taxon>
        <taxon>Pleurotineae</taxon>
        <taxon>Stephanosporaceae</taxon>
        <taxon>Cristinia</taxon>
    </lineage>
</organism>
<proteinExistence type="predicted"/>
<feature type="region of interest" description="Disordered" evidence="1">
    <location>
        <begin position="1"/>
        <end position="82"/>
    </location>
</feature>
<evidence type="ECO:0000313" key="2">
    <source>
        <dbReference type="EMBL" id="KAH8101300.1"/>
    </source>
</evidence>
<feature type="compositionally biased region" description="Basic and acidic residues" evidence="1">
    <location>
        <begin position="12"/>
        <end position="27"/>
    </location>
</feature>
<feature type="region of interest" description="Disordered" evidence="1">
    <location>
        <begin position="186"/>
        <end position="205"/>
    </location>
</feature>
<name>A0A8K0XR21_9AGAR</name>